<dbReference type="PROSITE" id="PS50293">
    <property type="entry name" value="TPR_REGION"/>
    <property type="match status" value="1"/>
</dbReference>
<dbReference type="Pfam" id="PF13365">
    <property type="entry name" value="Trypsin_2"/>
    <property type="match status" value="1"/>
</dbReference>
<dbReference type="SMART" id="SM00028">
    <property type="entry name" value="TPR"/>
    <property type="match status" value="2"/>
</dbReference>
<dbReference type="Pfam" id="PF00515">
    <property type="entry name" value="TPR_1"/>
    <property type="match status" value="1"/>
</dbReference>
<organism evidence="1">
    <name type="scientific">marine metagenome</name>
    <dbReference type="NCBI Taxonomy" id="408172"/>
    <lineage>
        <taxon>unclassified sequences</taxon>
        <taxon>metagenomes</taxon>
        <taxon>ecological metagenomes</taxon>
    </lineage>
</organism>
<dbReference type="EMBL" id="UINC01092744">
    <property type="protein sequence ID" value="SVC46589.1"/>
    <property type="molecule type" value="Genomic_DNA"/>
</dbReference>
<dbReference type="PROSITE" id="PS50005">
    <property type="entry name" value="TPR"/>
    <property type="match status" value="1"/>
</dbReference>
<reference evidence="1" key="1">
    <citation type="submission" date="2018-05" db="EMBL/GenBank/DDBJ databases">
        <authorList>
            <person name="Lanie J.A."/>
            <person name="Ng W.-L."/>
            <person name="Kazmierczak K.M."/>
            <person name="Andrzejewski T.M."/>
            <person name="Davidsen T.M."/>
            <person name="Wayne K.J."/>
            <person name="Tettelin H."/>
            <person name="Glass J.I."/>
            <person name="Rusch D."/>
            <person name="Podicherti R."/>
            <person name="Tsui H.-C.T."/>
            <person name="Winkler M.E."/>
        </authorList>
    </citation>
    <scope>NUCLEOTIDE SEQUENCE</scope>
</reference>
<dbReference type="Gene3D" id="2.40.10.120">
    <property type="match status" value="1"/>
</dbReference>
<dbReference type="Gene3D" id="1.25.40.10">
    <property type="entry name" value="Tetratricopeptide repeat domain"/>
    <property type="match status" value="1"/>
</dbReference>
<dbReference type="SUPFAM" id="SSF50494">
    <property type="entry name" value="Trypsin-like serine proteases"/>
    <property type="match status" value="1"/>
</dbReference>
<gene>
    <name evidence="1" type="ORF">METZ01_LOCUS299443</name>
</gene>
<protein>
    <submittedName>
        <fullName evidence="1">Uncharacterized protein</fullName>
    </submittedName>
</protein>
<name>A0A382MCJ3_9ZZZZ</name>
<dbReference type="PANTHER" id="PTHR43019">
    <property type="entry name" value="SERINE ENDOPROTEASE DEGS"/>
    <property type="match status" value="1"/>
</dbReference>
<dbReference type="InterPro" id="IPR009003">
    <property type="entry name" value="Peptidase_S1_PA"/>
</dbReference>
<dbReference type="InterPro" id="IPR011990">
    <property type="entry name" value="TPR-like_helical_dom_sf"/>
</dbReference>
<dbReference type="InterPro" id="IPR019734">
    <property type="entry name" value="TPR_rpt"/>
</dbReference>
<dbReference type="AlphaFoldDB" id="A0A382MCJ3"/>
<evidence type="ECO:0000313" key="1">
    <source>
        <dbReference type="EMBL" id="SVC46589.1"/>
    </source>
</evidence>
<proteinExistence type="predicted"/>
<accession>A0A382MCJ3</accession>
<sequence length="312" mass="34177">MPYSYIKKYLVVLSVLTLILTTSVQFVQANAVNKSAVVVLIAKDSAGKILGSGTGFIVKPEGVLVTNYHVLLDATVVQAVMPDGDRIKIKSVLKVDRAKDFALLQLAEGVYSTLEIGNSDDLKEFDYLSALGFSSQNINFSQTLSESKDKNNGKEIVMQTFGFVLGIHPQAQANFPFIYTTASFAPGFSGGPVMNQKNHVVGIATVEGRSINLALPINFIKPFLEIKKGIPLVNLLETEKSSKEAHYYRGNFYLYVKEDPDSAVKEFESALKLDDSFVLAHYDLGAAYQSQGRTDQAVKKYEKAVALNPSFP</sequence>
<dbReference type="SUPFAM" id="SSF48452">
    <property type="entry name" value="TPR-like"/>
    <property type="match status" value="1"/>
</dbReference>
<feature type="non-terminal residue" evidence="1">
    <location>
        <position position="312"/>
    </location>
</feature>
<dbReference type="PANTHER" id="PTHR43019:SF23">
    <property type="entry name" value="PROTEASE DO-LIKE 5, CHLOROPLASTIC"/>
    <property type="match status" value="1"/>
</dbReference>